<dbReference type="STRING" id="1618364.UX86_C0028G0003"/>
<comment type="caution">
    <text evidence="2">The sequence shown here is derived from an EMBL/GenBank/DDBJ whole genome shotgun (WGS) entry which is preliminary data.</text>
</comment>
<organism evidence="2 3">
    <name type="scientific">Candidatus Amesbacteria bacterium GW2011_GWC1_47_15</name>
    <dbReference type="NCBI Taxonomy" id="1618364"/>
    <lineage>
        <taxon>Bacteria</taxon>
        <taxon>Candidatus Amesiibacteriota</taxon>
    </lineage>
</organism>
<dbReference type="EMBL" id="LCNU01000028">
    <property type="protein sequence ID" value="KKU63277.1"/>
    <property type="molecule type" value="Genomic_DNA"/>
</dbReference>
<keyword evidence="1" id="KW-0812">Transmembrane</keyword>
<accession>A0A0G1S1S5</accession>
<reference evidence="2 3" key="1">
    <citation type="journal article" date="2015" name="Nature">
        <title>rRNA introns, odd ribosomes, and small enigmatic genomes across a large radiation of phyla.</title>
        <authorList>
            <person name="Brown C.T."/>
            <person name="Hug L.A."/>
            <person name="Thomas B.C."/>
            <person name="Sharon I."/>
            <person name="Castelle C.J."/>
            <person name="Singh A."/>
            <person name="Wilkins M.J."/>
            <person name="Williams K.H."/>
            <person name="Banfield J.F."/>
        </authorList>
    </citation>
    <scope>NUCLEOTIDE SEQUENCE [LARGE SCALE GENOMIC DNA]</scope>
</reference>
<dbReference type="AlphaFoldDB" id="A0A0G1S1S5"/>
<evidence type="ECO:0000313" key="3">
    <source>
        <dbReference type="Proteomes" id="UP000034502"/>
    </source>
</evidence>
<feature type="transmembrane region" description="Helical" evidence="1">
    <location>
        <begin position="12"/>
        <end position="32"/>
    </location>
</feature>
<dbReference type="Proteomes" id="UP000034502">
    <property type="component" value="Unassembled WGS sequence"/>
</dbReference>
<keyword evidence="1" id="KW-1133">Transmembrane helix</keyword>
<sequence length="588" mass="63490">MTGFKSGISILEVILAAALFAVFSTAVIRVMIQSLDTHLLAGQQAQALGKASEGLEALYSIANRSFSALSDTVSSGLSSAGGQWNYSGTGDSFDIFTRTVSVSQARRDSSGNYVNSGGLPAMNTKKVVSTVNWTVMGSRGNSIVLSGYFSDWRSPVRRTGLLVYGDGGTSSDAIRFTILDPLTLTWSPPATVDVDPSAANKALRSVRIFSSRTRNEKIMLSRHYNGSQQQIFASVYNGSVWGNIIQLSSWSSSTLLDVRNFDGAYQANGSFMAVYSDNTTIPKVRVWNSNVWGTAFSAQNIGGIPVYVTARARPGTNEVMTAYFDAQSDTNTQYFNGGAYAASSWSLHPEHSVTAPMAGIEYIDFTWNPVDPLKGALIYTQGNSDKNMNIRIFTANGSGSGSWSALAETTNQSELGSMQVTASAASTYLACDKDSQPTPDIYCFTANDTPSWSSPVNNIITTGSDVGFHRSFDVEFEPWTALDALVVYSDNTTVPKFRRFDSFSGAFSAQGDVPALGAVLRTVRLEPNSSSNDIMSLLTDNNQDLYTFVWDGVANAFYSAGNGYFLTPQGVNGSSVSDMWYDFAWDNF</sequence>
<gene>
    <name evidence="2" type="ORF">UX86_C0028G0003</name>
</gene>
<keyword evidence="1" id="KW-0472">Membrane</keyword>
<evidence type="ECO:0000313" key="2">
    <source>
        <dbReference type="EMBL" id="KKU63277.1"/>
    </source>
</evidence>
<evidence type="ECO:0000256" key="1">
    <source>
        <dbReference type="SAM" id="Phobius"/>
    </source>
</evidence>
<protein>
    <submittedName>
        <fullName evidence="2">Uncharacterized protein</fullName>
    </submittedName>
</protein>
<name>A0A0G1S1S5_9BACT</name>
<proteinExistence type="predicted"/>